<gene>
    <name evidence="14" type="primary">ATP8</name>
</gene>
<keyword evidence="7 13" id="KW-1133">Transmembrane helix</keyword>
<feature type="transmembrane region" description="Helical" evidence="13">
    <location>
        <begin position="6"/>
        <end position="24"/>
    </location>
</feature>
<evidence type="ECO:0000256" key="8">
    <source>
        <dbReference type="ARBA" id="ARBA00023065"/>
    </source>
</evidence>
<evidence type="ECO:0000256" key="13">
    <source>
        <dbReference type="SAM" id="Phobius"/>
    </source>
</evidence>
<name>S4V124_MEGCA</name>
<reference evidence="14" key="1">
    <citation type="journal article" date="2013" name="Mol. Biol. Evol.">
        <title>Efficient Sequencing of Anuran mtDNAs and a Mitogenomic Exploration of the Phylogeny and Evolution of Frogs.</title>
        <authorList>
            <person name="Zhang P."/>
            <person name="Liang D."/>
            <person name="Mao R.L."/>
            <person name="Hillis D.M."/>
            <person name="Wake D.B."/>
            <person name="Cannatella D.C."/>
        </authorList>
    </citation>
    <scope>NUCLEOTIDE SEQUENCE</scope>
</reference>
<evidence type="ECO:0000256" key="10">
    <source>
        <dbReference type="ARBA" id="ARBA00023136"/>
    </source>
</evidence>
<keyword evidence="11" id="KW-0066">ATP synthesis</keyword>
<comment type="similarity">
    <text evidence="2 12">Belongs to the ATPase protein 8 family.</text>
</comment>
<proteinExistence type="inferred from homology"/>
<protein>
    <recommendedName>
        <fullName evidence="12">ATP synthase complex subunit 8</fullName>
    </recommendedName>
</protein>
<evidence type="ECO:0000256" key="1">
    <source>
        <dbReference type="ARBA" id="ARBA00004304"/>
    </source>
</evidence>
<dbReference type="InterPro" id="IPR050635">
    <property type="entry name" value="ATPase_protein_8"/>
</dbReference>
<keyword evidence="3 12" id="KW-0813">Transport</keyword>
<evidence type="ECO:0000256" key="5">
    <source>
        <dbReference type="ARBA" id="ARBA00022692"/>
    </source>
</evidence>
<dbReference type="Pfam" id="PF00895">
    <property type="entry name" value="ATP-synt_8"/>
    <property type="match status" value="1"/>
</dbReference>
<dbReference type="PANTHER" id="PTHR39937">
    <property type="entry name" value="ATP SYNTHASE PROTEIN 8"/>
    <property type="match status" value="1"/>
</dbReference>
<keyword evidence="4 12" id="KW-0138">CF(0)</keyword>
<dbReference type="AlphaFoldDB" id="S4V124"/>
<evidence type="ECO:0000256" key="9">
    <source>
        <dbReference type="ARBA" id="ARBA00023128"/>
    </source>
</evidence>
<dbReference type="GO" id="GO:0015986">
    <property type="term" value="P:proton motive force-driven ATP synthesis"/>
    <property type="evidence" value="ECO:0007669"/>
    <property type="project" value="InterPro"/>
</dbReference>
<keyword evidence="8 12" id="KW-0406">Ion transport</keyword>
<evidence type="ECO:0000256" key="11">
    <source>
        <dbReference type="ARBA" id="ARBA00023310"/>
    </source>
</evidence>
<dbReference type="EMBL" id="JX564854">
    <property type="protein sequence ID" value="AGN71041.1"/>
    <property type="molecule type" value="Genomic_DNA"/>
</dbReference>
<evidence type="ECO:0000256" key="3">
    <source>
        <dbReference type="ARBA" id="ARBA00022448"/>
    </source>
</evidence>
<dbReference type="GO" id="GO:0015078">
    <property type="term" value="F:proton transmembrane transporter activity"/>
    <property type="evidence" value="ECO:0007669"/>
    <property type="project" value="InterPro"/>
</dbReference>
<evidence type="ECO:0000256" key="4">
    <source>
        <dbReference type="ARBA" id="ARBA00022547"/>
    </source>
</evidence>
<dbReference type="PANTHER" id="PTHR39937:SF1">
    <property type="entry name" value="ATP SYNTHASE PROTEIN 8"/>
    <property type="match status" value="1"/>
</dbReference>
<organism evidence="14">
    <name type="scientific">Megophrys carinense</name>
    <name type="common">Burmese horned toad</name>
    <name type="synonym">Leptobrachium carinense</name>
    <dbReference type="NCBI Taxonomy" id="2783809"/>
    <lineage>
        <taxon>Eukaryota</taxon>
        <taxon>Metazoa</taxon>
        <taxon>Chordata</taxon>
        <taxon>Craniata</taxon>
        <taxon>Vertebrata</taxon>
        <taxon>Euteleostomi</taxon>
        <taxon>Amphibia</taxon>
        <taxon>Batrachia</taxon>
        <taxon>Anura</taxon>
        <taxon>Pelobatoidea</taxon>
        <taxon>Megophryidae</taxon>
        <taxon>Megophrys</taxon>
    </lineage>
</organism>
<keyword evidence="9 12" id="KW-0496">Mitochondrion</keyword>
<dbReference type="GO" id="GO:0031966">
    <property type="term" value="C:mitochondrial membrane"/>
    <property type="evidence" value="ECO:0007669"/>
    <property type="project" value="UniProtKB-SubCell"/>
</dbReference>
<comment type="subcellular location">
    <subcellularLocation>
        <location evidence="1 12">Mitochondrion membrane</location>
        <topology evidence="1 12">Single-pass membrane protein</topology>
    </subcellularLocation>
</comment>
<geneLocation type="mitochondrion" evidence="14"/>
<accession>S4V124</accession>
<evidence type="ECO:0000256" key="2">
    <source>
        <dbReference type="ARBA" id="ARBA00008892"/>
    </source>
</evidence>
<keyword evidence="6 12" id="KW-0375">Hydrogen ion transport</keyword>
<evidence type="ECO:0000313" key="14">
    <source>
        <dbReference type="EMBL" id="AGN71041.1"/>
    </source>
</evidence>
<keyword evidence="10 13" id="KW-0472">Membrane</keyword>
<evidence type="ECO:0000256" key="7">
    <source>
        <dbReference type="ARBA" id="ARBA00022989"/>
    </source>
</evidence>
<dbReference type="InterPro" id="IPR001421">
    <property type="entry name" value="ATP8_metazoa"/>
</dbReference>
<evidence type="ECO:0000256" key="6">
    <source>
        <dbReference type="ARBA" id="ARBA00022781"/>
    </source>
</evidence>
<sequence>MPQLNPAPWFMILITSWLIFLTLLTPKIKSFKFFENPTSPPLQIQNHHWPWLWV</sequence>
<evidence type="ECO:0000256" key="12">
    <source>
        <dbReference type="RuleBase" id="RU003661"/>
    </source>
</evidence>
<dbReference type="GO" id="GO:0045259">
    <property type="term" value="C:proton-transporting ATP synthase complex"/>
    <property type="evidence" value="ECO:0007669"/>
    <property type="project" value="UniProtKB-KW"/>
</dbReference>
<keyword evidence="5 12" id="KW-0812">Transmembrane</keyword>